<evidence type="ECO:0000259" key="2">
    <source>
        <dbReference type="Pfam" id="PF07584"/>
    </source>
</evidence>
<dbReference type="Pfam" id="PF07584">
    <property type="entry name" value="BatA"/>
    <property type="match status" value="1"/>
</dbReference>
<reference evidence="4" key="1">
    <citation type="submission" date="2016-10" db="EMBL/GenBank/DDBJ databases">
        <authorList>
            <person name="Varghese N."/>
            <person name="Submissions S."/>
        </authorList>
    </citation>
    <scope>NUCLEOTIDE SEQUENCE [LARGE SCALE GENOMIC DNA]</scope>
    <source>
        <strain evidence="4">DSM 17038</strain>
    </source>
</reference>
<dbReference type="PANTHER" id="PTHR37464">
    <property type="entry name" value="BLL2463 PROTEIN"/>
    <property type="match status" value="1"/>
</dbReference>
<dbReference type="Proteomes" id="UP000199337">
    <property type="component" value="Unassembled WGS sequence"/>
</dbReference>
<gene>
    <name evidence="3" type="ORF">SAMN05660649_02042</name>
</gene>
<keyword evidence="1 3" id="KW-0812">Transmembrane</keyword>
<name>A0A1I2SWP9_9FIRM</name>
<dbReference type="InterPro" id="IPR011933">
    <property type="entry name" value="Double_TM_dom"/>
</dbReference>
<keyword evidence="4" id="KW-1185">Reference proteome</keyword>
<feature type="transmembrane region" description="Helical" evidence="1">
    <location>
        <begin position="57"/>
        <end position="79"/>
    </location>
</feature>
<dbReference type="SUPFAM" id="SSF53300">
    <property type="entry name" value="vWA-like"/>
    <property type="match status" value="1"/>
</dbReference>
<dbReference type="EMBL" id="FOOX01000006">
    <property type="protein sequence ID" value="SFG57070.1"/>
    <property type="molecule type" value="Genomic_DNA"/>
</dbReference>
<dbReference type="InterPro" id="IPR024163">
    <property type="entry name" value="Aerotolerance_reg_N"/>
</dbReference>
<proteinExistence type="predicted"/>
<keyword evidence="1" id="KW-0472">Membrane</keyword>
<evidence type="ECO:0000313" key="4">
    <source>
        <dbReference type="Proteomes" id="UP000199337"/>
    </source>
</evidence>
<protein>
    <submittedName>
        <fullName evidence="3">N-terminal double-transmembrane domain-containing protein</fullName>
    </submittedName>
</protein>
<evidence type="ECO:0000256" key="1">
    <source>
        <dbReference type="SAM" id="Phobius"/>
    </source>
</evidence>
<dbReference type="NCBIfam" id="TIGR02226">
    <property type="entry name" value="two_anch"/>
    <property type="match status" value="1"/>
</dbReference>
<dbReference type="Gene3D" id="3.40.50.410">
    <property type="entry name" value="von Willebrand factor, type A domain"/>
    <property type="match status" value="1"/>
</dbReference>
<feature type="transmembrane region" description="Helical" evidence="1">
    <location>
        <begin position="548"/>
        <end position="567"/>
    </location>
</feature>
<dbReference type="RefSeq" id="WP_092471260.1">
    <property type="nucleotide sequence ID" value="NZ_FOOX01000006.1"/>
</dbReference>
<feature type="domain" description="Aerotolerance regulator N-terminal" evidence="2">
    <location>
        <begin position="1"/>
        <end position="77"/>
    </location>
</feature>
<organism evidence="3 4">
    <name type="scientific">Desulfotruncus arcticus DSM 17038</name>
    <dbReference type="NCBI Taxonomy" id="1121424"/>
    <lineage>
        <taxon>Bacteria</taxon>
        <taxon>Bacillati</taxon>
        <taxon>Bacillota</taxon>
        <taxon>Clostridia</taxon>
        <taxon>Eubacteriales</taxon>
        <taxon>Desulfallaceae</taxon>
        <taxon>Desulfotruncus</taxon>
    </lineage>
</organism>
<dbReference type="PANTHER" id="PTHR37464:SF1">
    <property type="entry name" value="BLL2463 PROTEIN"/>
    <property type="match status" value="1"/>
</dbReference>
<accession>A0A1I2SWP9</accession>
<dbReference type="STRING" id="341036.SAMN05660649_02042"/>
<dbReference type="AlphaFoldDB" id="A0A1I2SWP9"/>
<keyword evidence="1" id="KW-1133">Transmembrane helix</keyword>
<feature type="transmembrane region" description="Helical" evidence="1">
    <location>
        <begin position="6"/>
        <end position="23"/>
    </location>
</feature>
<evidence type="ECO:0000313" key="3">
    <source>
        <dbReference type="EMBL" id="SFG57070.1"/>
    </source>
</evidence>
<sequence>MSFLQPLGLLLALALPLIIVLHFRKRQVLEKEVSSLVLWDQVLREVQGVKARPINRYLLLLLQLLIGSLLVLALARPVWVAPWRGEEITVALDCSLSMQAAESGSTRLDRAKQELTGYLATLPDDVRLNLVLLQKNSRQVLEKARPQEVQEALAPIDCTSEALDVEMAARVLDACPAPRVVITDKDLPLGDRQIKVGGQPDNMGITGAAYDYYSHTVLCRVKNYGSRDRTALLQLEDGQGRRDVQKVAIPAGRETDMNWTRLNTGAQLLQITIQNQDLLAVDNSFLLPVGDSFNKKVLLVGQSYYLQQALASLPGITVQCVDRWEGVKDQYDLYIINQEPPAGMLPAKARVWRLNPPGEMLDGPIDGPAPLTISPGTLARDLEPDLQGAYADRCAALKVQPGCRAVMEAAGKPVMAAGDRLLYSTPDWDHTNLALLPSFPILVDNILAWFFQDEMPWLQPGDQVYPEQGRALQLTGPQGFSIALEGIPVTLGRPGVYQIMENDQKVRTMIVNPPPGLVAGALDRPEKRENAVNVGGTGPAGSLLSLNLQGIALVLVLVLLAVEWQVYRREL</sequence>
<dbReference type="InterPro" id="IPR036465">
    <property type="entry name" value="vWFA_dom_sf"/>
</dbReference>
<dbReference type="OrthoDB" id="9780136at2"/>